<organism evidence="1 2">
    <name type="scientific">Prorocentrum cordatum</name>
    <dbReference type="NCBI Taxonomy" id="2364126"/>
    <lineage>
        <taxon>Eukaryota</taxon>
        <taxon>Sar</taxon>
        <taxon>Alveolata</taxon>
        <taxon>Dinophyceae</taxon>
        <taxon>Prorocentrales</taxon>
        <taxon>Prorocentraceae</taxon>
        <taxon>Prorocentrum</taxon>
    </lineage>
</organism>
<gene>
    <name evidence="1" type="ORF">PCOR1329_LOCUS74875</name>
</gene>
<proteinExistence type="predicted"/>
<name>A0ABN9XA55_9DINO</name>
<accession>A0ABN9XA55</accession>
<evidence type="ECO:0000313" key="1">
    <source>
        <dbReference type="EMBL" id="CAK0896401.1"/>
    </source>
</evidence>
<evidence type="ECO:0000313" key="2">
    <source>
        <dbReference type="Proteomes" id="UP001189429"/>
    </source>
</evidence>
<keyword evidence="2" id="KW-1185">Reference proteome</keyword>
<evidence type="ECO:0008006" key="3">
    <source>
        <dbReference type="Google" id="ProtNLM"/>
    </source>
</evidence>
<reference evidence="1" key="1">
    <citation type="submission" date="2023-10" db="EMBL/GenBank/DDBJ databases">
        <authorList>
            <person name="Chen Y."/>
            <person name="Shah S."/>
            <person name="Dougan E. K."/>
            <person name="Thang M."/>
            <person name="Chan C."/>
        </authorList>
    </citation>
    <scope>NUCLEOTIDE SEQUENCE [LARGE SCALE GENOMIC DNA]</scope>
</reference>
<comment type="caution">
    <text evidence="1">The sequence shown here is derived from an EMBL/GenBank/DDBJ whole genome shotgun (WGS) entry which is preliminary data.</text>
</comment>
<sequence length="406" mass="43327">KPSRGVGRDLMGIDAAKKLCRRGSGKRGGGLGDCRAASCWARQQEACRSAAFGDAMLAAFAGSMLPEARDEGAARTARGALLRAFNFGGDTVVCWLSGEGAETCCRVGCAAGGAPEVGGPCCTTQRVGARAPRATSCAARCVAARSLLPVWPSIASWRRHSQVYQDAVVSFLVAQLGARSRYFVEIGFNQPDWGADSSGPNTKILHEAGWQGIMLDNTFENPGIGLYKHEVTMENVASLFELHGVPTEPDYVSIDIDGCDLWVFLGLTEKFRPRIVSIEYNANWPVGNFSTVDCVGARRAQGKADTAIGPFRCLPSELGPGTYENFCGASLSAIALAAELRGYSVVWASAPFDAFLVRGDLICHGEKIGITDISHLTGSTVHSPPADKSRPEKWLVDFSSVAHKYK</sequence>
<feature type="non-terminal residue" evidence="1">
    <location>
        <position position="1"/>
    </location>
</feature>
<dbReference type="EMBL" id="CAUYUJ010020181">
    <property type="protein sequence ID" value="CAK0896401.1"/>
    <property type="molecule type" value="Genomic_DNA"/>
</dbReference>
<dbReference type="Proteomes" id="UP001189429">
    <property type="component" value="Unassembled WGS sequence"/>
</dbReference>
<protein>
    <recommendedName>
        <fullName evidence="3">Methyltransferase FkbM domain-containing protein</fullName>
    </recommendedName>
</protein>